<dbReference type="Pfam" id="PF26616">
    <property type="entry name" value="CorA-like"/>
    <property type="match status" value="1"/>
</dbReference>
<name>A0A2V1E6E8_9PLEO</name>
<evidence type="ECO:0000259" key="3">
    <source>
        <dbReference type="Pfam" id="PF26616"/>
    </source>
</evidence>
<keyword evidence="5" id="KW-1185">Reference proteome</keyword>
<feature type="transmembrane region" description="Helical" evidence="2">
    <location>
        <begin position="515"/>
        <end position="534"/>
    </location>
</feature>
<feature type="region of interest" description="Disordered" evidence="1">
    <location>
        <begin position="242"/>
        <end position="262"/>
    </location>
</feature>
<feature type="transmembrane region" description="Helical" evidence="2">
    <location>
        <begin position="555"/>
        <end position="573"/>
    </location>
</feature>
<organism evidence="4 5">
    <name type="scientific">Periconia macrospinosa</name>
    <dbReference type="NCBI Taxonomy" id="97972"/>
    <lineage>
        <taxon>Eukaryota</taxon>
        <taxon>Fungi</taxon>
        <taxon>Dikarya</taxon>
        <taxon>Ascomycota</taxon>
        <taxon>Pezizomycotina</taxon>
        <taxon>Dothideomycetes</taxon>
        <taxon>Pleosporomycetidae</taxon>
        <taxon>Pleosporales</taxon>
        <taxon>Massarineae</taxon>
        <taxon>Periconiaceae</taxon>
        <taxon>Periconia</taxon>
    </lineage>
</organism>
<dbReference type="STRING" id="97972.A0A2V1E6E8"/>
<evidence type="ECO:0000256" key="1">
    <source>
        <dbReference type="SAM" id="MobiDB-lite"/>
    </source>
</evidence>
<dbReference type="Gene3D" id="1.20.58.340">
    <property type="entry name" value="Magnesium transport protein CorA, transmembrane region"/>
    <property type="match status" value="1"/>
</dbReference>
<evidence type="ECO:0000313" key="5">
    <source>
        <dbReference type="Proteomes" id="UP000244855"/>
    </source>
</evidence>
<evidence type="ECO:0000256" key="2">
    <source>
        <dbReference type="SAM" id="Phobius"/>
    </source>
</evidence>
<accession>A0A2V1E6E8</accession>
<reference evidence="4 5" key="1">
    <citation type="journal article" date="2018" name="Sci. Rep.">
        <title>Comparative genomics provides insights into the lifestyle and reveals functional heterogeneity of dark septate endophytic fungi.</title>
        <authorList>
            <person name="Knapp D.G."/>
            <person name="Nemeth J.B."/>
            <person name="Barry K."/>
            <person name="Hainaut M."/>
            <person name="Henrissat B."/>
            <person name="Johnson J."/>
            <person name="Kuo A."/>
            <person name="Lim J.H.P."/>
            <person name="Lipzen A."/>
            <person name="Nolan M."/>
            <person name="Ohm R.A."/>
            <person name="Tamas L."/>
            <person name="Grigoriev I.V."/>
            <person name="Spatafora J.W."/>
            <person name="Nagy L.G."/>
            <person name="Kovacs G.M."/>
        </authorList>
    </citation>
    <scope>NUCLEOTIDE SEQUENCE [LARGE SCALE GENOMIC DNA]</scope>
    <source>
        <strain evidence="4 5">DSE2036</strain>
    </source>
</reference>
<keyword evidence="2" id="KW-0472">Membrane</keyword>
<feature type="domain" description="CorA-like transporter" evidence="3">
    <location>
        <begin position="40"/>
        <end position="208"/>
    </location>
</feature>
<keyword evidence="2" id="KW-0812">Transmembrane</keyword>
<proteinExistence type="predicted"/>
<dbReference type="OrthoDB" id="5396681at2759"/>
<evidence type="ECO:0000313" key="4">
    <source>
        <dbReference type="EMBL" id="PVI06061.1"/>
    </source>
</evidence>
<dbReference type="InterPro" id="IPR058257">
    <property type="entry name" value="CorA-like_dom"/>
</dbReference>
<dbReference type="AlphaFoldDB" id="A0A2V1E6E8"/>
<protein>
    <recommendedName>
        <fullName evidence="3">CorA-like transporter domain-containing protein</fullName>
    </recommendedName>
</protein>
<gene>
    <name evidence="4" type="ORF">DM02DRAFT_681493</name>
</gene>
<keyword evidence="2" id="KW-1133">Transmembrane helix</keyword>
<dbReference type="EMBL" id="KZ805310">
    <property type="protein sequence ID" value="PVI06061.1"/>
    <property type="molecule type" value="Genomic_DNA"/>
</dbReference>
<dbReference type="Proteomes" id="UP000244855">
    <property type="component" value="Unassembled WGS sequence"/>
</dbReference>
<sequence length="588" mass="67749">MAWVYDTFDTYRLPQATLEYFLRQKFGNYDFFIRVSISAISRDMLSFLFTYNQVMPSFLDFIFPFGKQIEAQDFYFSGLRDESRLGTRHRGLEIPRLNRSGNEIRFCYNLRSVERSESQPGLQWSIRQSAVYHSFDLETGQSLWVNVKGNKMIKNRIAEAAATPSFQSDQKTREAAFSAAFSIHQLMCNWSCENWRWYLNDLAHEFHLLAKDAPYIPIDREPSPQPSPRLIAASPRTLTGSFSPISRRGTAQSPTSLWGKTDTFSHGAPSRTTTLINSAPNVAVATRPQKYCYNHDSWVKPGFLDAGMLKERLQSFYTRVKRNWRSRHNDANQPPIPIDDINPPSPIALKEKMTPPEMPPNFSEDGDEKPQEIFTFTDLQGLQNIEDKLQETLLVLRLNVEVLEELRQHYQFVTSHSAFPPILKTQCEMDLAKFLKTVLNAEKDLRMLQSRTETLLRLLENRKSLLNGILHYRGVKANESFARKNQVSAARMEVMTLEMHAIAKKTEQETVSMRVITSVTLFFLPATFIATFMSTDILKFEDGKQDFQMRALHPYLAIALPLTAVTFFFWWMFSRLATKAPSQADSEV</sequence>